<dbReference type="AlphaFoldDB" id="A0A9P5R5R0"/>
<evidence type="ECO:0000313" key="2">
    <source>
        <dbReference type="EMBL" id="KAF9121250.1"/>
    </source>
</evidence>
<evidence type="ECO:0000259" key="1">
    <source>
        <dbReference type="Pfam" id="PF25794"/>
    </source>
</evidence>
<proteinExistence type="predicted"/>
<dbReference type="OrthoDB" id="1262810at2759"/>
<dbReference type="EMBL" id="JAAAUQ010002733">
    <property type="protein sequence ID" value="KAF9121250.1"/>
    <property type="molecule type" value="Genomic_DNA"/>
</dbReference>
<dbReference type="PANTHER" id="PTHR15600:SF42">
    <property type="entry name" value="SACSIN"/>
    <property type="match status" value="1"/>
</dbReference>
<dbReference type="InterPro" id="IPR058210">
    <property type="entry name" value="SACS/Nov_dom"/>
</dbReference>
<accession>A0A9P5R5R0</accession>
<dbReference type="SUPFAM" id="SSF55874">
    <property type="entry name" value="ATPase domain of HSP90 chaperone/DNA topoisomerase II/histidine kinase"/>
    <property type="match status" value="1"/>
</dbReference>
<feature type="domain" description="Sacsin/Nov" evidence="1">
    <location>
        <begin position="141"/>
        <end position="375"/>
    </location>
</feature>
<dbReference type="InterPro" id="IPR052972">
    <property type="entry name" value="Sacsin_chaperone_reg"/>
</dbReference>
<dbReference type="GO" id="GO:0030544">
    <property type="term" value="F:Hsp70 protein binding"/>
    <property type="evidence" value="ECO:0007669"/>
    <property type="project" value="TreeGrafter"/>
</dbReference>
<organism evidence="2 3">
    <name type="scientific">Linnemannia schmuckeri</name>
    <dbReference type="NCBI Taxonomy" id="64567"/>
    <lineage>
        <taxon>Eukaryota</taxon>
        <taxon>Fungi</taxon>
        <taxon>Fungi incertae sedis</taxon>
        <taxon>Mucoromycota</taxon>
        <taxon>Mortierellomycotina</taxon>
        <taxon>Mortierellomycetes</taxon>
        <taxon>Mortierellales</taxon>
        <taxon>Mortierellaceae</taxon>
        <taxon>Linnemannia</taxon>
    </lineage>
</organism>
<dbReference type="NCBIfam" id="NF047352">
    <property type="entry name" value="P_loop_sacsin"/>
    <property type="match status" value="1"/>
</dbReference>
<dbReference type="PANTHER" id="PTHR15600">
    <property type="entry name" value="SACSIN"/>
    <property type="match status" value="1"/>
</dbReference>
<gene>
    <name evidence="2" type="ORF">BG015_005875</name>
</gene>
<evidence type="ECO:0000313" key="3">
    <source>
        <dbReference type="Proteomes" id="UP000748756"/>
    </source>
</evidence>
<dbReference type="Pfam" id="PF25794">
    <property type="entry name" value="SACS"/>
    <property type="match status" value="1"/>
</dbReference>
<keyword evidence="3" id="KW-1185">Reference proteome</keyword>
<dbReference type="Proteomes" id="UP000748756">
    <property type="component" value="Unassembled WGS sequence"/>
</dbReference>
<protein>
    <recommendedName>
        <fullName evidence="1">Sacsin/Nov domain-containing protein</fullName>
    </recommendedName>
</protein>
<feature type="non-terminal residue" evidence="2">
    <location>
        <position position="1"/>
    </location>
</feature>
<dbReference type="InterPro" id="IPR036890">
    <property type="entry name" value="HATPase_C_sf"/>
</dbReference>
<comment type="caution">
    <text evidence="2">The sequence shown here is derived from an EMBL/GenBank/DDBJ whole genome shotgun (WGS) entry which is preliminary data.</text>
</comment>
<name>A0A9P5R5R0_9FUNG</name>
<sequence>MSSSSLDGLYRALGVRESIHQKDIEVLLTSVASKYSDGERLSGDDAELVRRLLVGMAYLNARTWSPKLPVLTKGGYLRLAADVVYDDRGTLRGGSDDGLLPYTFLDDGIPKEVARRLQIPMLSFLTLEESKYPEFESFFQQEDIVDRIKGILNDYDASGIFNEYLQNASDAGATKFSVLLDTQNYDKTKLLSEQMAAWQGPALVFYNDAKFSEENFSALCKLGVGNKREDTSKIGRHGLGFNSAYHFTDVPSIVSGDSLVFFDPHMANLPKNLDVHGNQVAQRGHRYDIRKLVAGTWADQLQPYKEHFGCDMRSHFNGTIFRIPLRLQGAKVAGKPSFGRDGWTLLQVQEMFASWIEDAKVGMLFLKNIRTIDLSNGIGPTLSVTKHDQPGSPADQFMAESFPSLTSQASAVDITLTSTSSNNVAKAVTFRWLVYTEDALPDNTSQNICDLAQKRHWSTQSGVAIPLGDDRAIKSCRGRLMVYLPTPIETRLPFHLHGGFALTTNRKTLAGGSDLDDPTIWNAYLLKTRLPLTAIRAYEQLLRWSFRPATLGGPQMHDLSTAISQFFKRWPLKATDDFAGFLRA</sequence>
<reference evidence="2" key="1">
    <citation type="journal article" date="2020" name="Fungal Divers.">
        <title>Resolving the Mortierellaceae phylogeny through synthesis of multi-gene phylogenetics and phylogenomics.</title>
        <authorList>
            <person name="Vandepol N."/>
            <person name="Liber J."/>
            <person name="Desiro A."/>
            <person name="Na H."/>
            <person name="Kennedy M."/>
            <person name="Barry K."/>
            <person name="Grigoriev I.V."/>
            <person name="Miller A.N."/>
            <person name="O'Donnell K."/>
            <person name="Stajich J.E."/>
            <person name="Bonito G."/>
        </authorList>
    </citation>
    <scope>NUCLEOTIDE SEQUENCE</scope>
    <source>
        <strain evidence="2">NRRL 6426</strain>
    </source>
</reference>